<evidence type="ECO:0008006" key="6">
    <source>
        <dbReference type="Google" id="ProtNLM"/>
    </source>
</evidence>
<organism evidence="4 5">
    <name type="scientific">Pseudoalteromonas peptidolytica F12-50-A1</name>
    <dbReference type="NCBI Taxonomy" id="1315280"/>
    <lineage>
        <taxon>Bacteria</taxon>
        <taxon>Pseudomonadati</taxon>
        <taxon>Pseudomonadota</taxon>
        <taxon>Gammaproteobacteria</taxon>
        <taxon>Alteromonadales</taxon>
        <taxon>Pseudoalteromonadaceae</taxon>
        <taxon>Pseudoalteromonas</taxon>
    </lineage>
</organism>
<proteinExistence type="predicted"/>
<evidence type="ECO:0000256" key="3">
    <source>
        <dbReference type="SAM" id="Phobius"/>
    </source>
</evidence>
<feature type="coiled-coil region" evidence="2">
    <location>
        <begin position="180"/>
        <end position="229"/>
    </location>
</feature>
<keyword evidence="3" id="KW-0812">Transmembrane</keyword>
<dbReference type="GO" id="GO:0015679">
    <property type="term" value="P:plasma membrane copper ion transport"/>
    <property type="evidence" value="ECO:0007669"/>
    <property type="project" value="TreeGrafter"/>
</dbReference>
<reference evidence="4 5" key="1">
    <citation type="submission" date="2015-06" db="EMBL/GenBank/DDBJ databases">
        <title>Genome sequence of Pseudoalteromonas peptidolytica.</title>
        <authorList>
            <person name="Xie B.-B."/>
            <person name="Rong J.-C."/>
            <person name="Qin Q.-L."/>
            <person name="Zhang Y.-Z."/>
        </authorList>
    </citation>
    <scope>NUCLEOTIDE SEQUENCE [LARGE SCALE GENOMIC DNA]</scope>
    <source>
        <strain evidence="4 5">F12-50-A1</strain>
    </source>
</reference>
<keyword evidence="5" id="KW-1185">Reference proteome</keyword>
<evidence type="ECO:0000256" key="2">
    <source>
        <dbReference type="SAM" id="Coils"/>
    </source>
</evidence>
<evidence type="ECO:0000313" key="4">
    <source>
        <dbReference type="EMBL" id="MBE0344744.1"/>
    </source>
</evidence>
<dbReference type="GO" id="GO:0060003">
    <property type="term" value="P:copper ion export"/>
    <property type="evidence" value="ECO:0007669"/>
    <property type="project" value="TreeGrafter"/>
</dbReference>
<keyword evidence="3" id="KW-1133">Transmembrane helix</keyword>
<keyword evidence="2" id="KW-0175">Coiled coil</keyword>
<gene>
    <name evidence="4" type="ORF">PPEP_a2394</name>
</gene>
<feature type="transmembrane region" description="Helical" evidence="3">
    <location>
        <begin position="12"/>
        <end position="34"/>
    </location>
</feature>
<dbReference type="Proteomes" id="UP000660708">
    <property type="component" value="Unassembled WGS sequence"/>
</dbReference>
<sequence length="413" mass="45192">MDLVKPAKPKKTKFYVIASVVVSIIMCLVVWQLLDSKHRIARSEVLIAQVQQGPLNLSVDSFGKLRSAQQHLLNAQTAAIVKALYHKAGAVVEAGEAIVELTSPDLDLQVQQAMQALRQSKTGYEQLALSQQRELLNEQTLLTQKQGALKTLILRHQAERDLAQQGIISALTFAQTQTSLSTLEHEITMLEKRSQQLEALHTSALALANEEIAIREQELQNLLDKQKQLVIRASTSGMIERMPLALGQRVNVGDMVTLIGSNQSLVAVLSVPQSQVRWIETGQVVTVKMQNDRVKGNVIRIDPVVTDNTVEVEVSLPNNLPKQARAQLSISASIAIKHIKDAIYVQRPANAKDNQTHTLFKLNGKHTAHPVPVQFGTSTGKYIVIDSGVSAGSELIISDLAHLASLGETISLN</sequence>
<evidence type="ECO:0000313" key="5">
    <source>
        <dbReference type="Proteomes" id="UP000660708"/>
    </source>
</evidence>
<dbReference type="Gene3D" id="2.40.420.20">
    <property type="match status" value="1"/>
</dbReference>
<evidence type="ECO:0000256" key="1">
    <source>
        <dbReference type="ARBA" id="ARBA00022448"/>
    </source>
</evidence>
<dbReference type="Gene3D" id="2.40.50.100">
    <property type="match status" value="1"/>
</dbReference>
<dbReference type="PANTHER" id="PTHR30097">
    <property type="entry name" value="CATION EFFLUX SYSTEM PROTEIN CUSB"/>
    <property type="match status" value="1"/>
</dbReference>
<dbReference type="Gene3D" id="1.10.287.470">
    <property type="entry name" value="Helix hairpin bin"/>
    <property type="match status" value="1"/>
</dbReference>
<keyword evidence="1" id="KW-0813">Transport</keyword>
<comment type="caution">
    <text evidence="4">The sequence shown here is derived from an EMBL/GenBank/DDBJ whole genome shotgun (WGS) entry which is preliminary data.</text>
</comment>
<protein>
    <recommendedName>
        <fullName evidence="6">RND efflux pump membrane fusion protein barrel-sandwich domain-containing protein</fullName>
    </recommendedName>
</protein>
<dbReference type="EMBL" id="AQHF01000017">
    <property type="protein sequence ID" value="MBE0344744.1"/>
    <property type="molecule type" value="Genomic_DNA"/>
</dbReference>
<dbReference type="InterPro" id="IPR051909">
    <property type="entry name" value="MFP_Cation_Efflux"/>
</dbReference>
<keyword evidence="3" id="KW-0472">Membrane</keyword>
<name>A0A8I0MT31_9GAMM</name>
<dbReference type="RefSeq" id="WP_147388979.1">
    <property type="nucleotide sequence ID" value="NZ_AQHF01000017.1"/>
</dbReference>
<dbReference type="GO" id="GO:0030313">
    <property type="term" value="C:cell envelope"/>
    <property type="evidence" value="ECO:0007669"/>
    <property type="project" value="TreeGrafter"/>
</dbReference>
<dbReference type="AlphaFoldDB" id="A0A8I0MT31"/>
<dbReference type="Gene3D" id="2.40.30.170">
    <property type="match status" value="1"/>
</dbReference>
<accession>A0A8I0MT31</accession>
<dbReference type="PANTHER" id="PTHR30097:SF4">
    <property type="entry name" value="SLR6042 PROTEIN"/>
    <property type="match status" value="1"/>
</dbReference>